<organism evidence="2">
    <name type="scientific">Drosophila melanogaster</name>
    <name type="common">Fruit fly</name>
    <dbReference type="NCBI Taxonomy" id="7227"/>
    <lineage>
        <taxon>Eukaryota</taxon>
        <taxon>Metazoa</taxon>
        <taxon>Ecdysozoa</taxon>
        <taxon>Arthropoda</taxon>
        <taxon>Hexapoda</taxon>
        <taxon>Insecta</taxon>
        <taxon>Pterygota</taxon>
        <taxon>Neoptera</taxon>
        <taxon>Endopterygota</taxon>
        <taxon>Diptera</taxon>
        <taxon>Brachycera</taxon>
        <taxon>Muscomorpha</taxon>
        <taxon>Ephydroidea</taxon>
        <taxon>Drosophilidae</taxon>
        <taxon>Drosophila</taxon>
        <taxon>Sophophora</taxon>
    </lineage>
</organism>
<evidence type="ECO:0000256" key="1">
    <source>
        <dbReference type="SAM" id="MobiDB-lite"/>
    </source>
</evidence>
<proteinExistence type="evidence at transcript level"/>
<dbReference type="AlphaFoldDB" id="Q6NP48"/>
<gene>
    <name evidence="2" type="primary">CG32758</name>
</gene>
<feature type="region of interest" description="Disordered" evidence="1">
    <location>
        <begin position="48"/>
        <end position="81"/>
    </location>
</feature>
<protein>
    <submittedName>
        <fullName evidence="2">RH55416p</fullName>
    </submittedName>
</protein>
<sequence length="81" mass="9062">LRAPRATRSPCHSAFSTIVQISQHVGSKSTRHIMHSLRTALIASWRSASGKTAATREGGRCCRRSRPRSRSTSRSQWSRRS</sequence>
<feature type="non-terminal residue" evidence="2">
    <location>
        <position position="1"/>
    </location>
</feature>
<accession>Q6NP48</accession>
<feature type="compositionally biased region" description="Basic residues" evidence="1">
    <location>
        <begin position="61"/>
        <end position="81"/>
    </location>
</feature>
<evidence type="ECO:0000313" key="2">
    <source>
        <dbReference type="EMBL" id="AAR82749.1"/>
    </source>
</evidence>
<name>Q6NP48_DROME</name>
<reference evidence="2" key="1">
    <citation type="submission" date="2003-12" db="EMBL/GenBank/DDBJ databases">
        <authorList>
            <person name="Stapleton M."/>
            <person name="Brokstein P."/>
            <person name="Hong L."/>
            <person name="Agbayani A."/>
            <person name="Carlson J."/>
            <person name="Champe M."/>
            <person name="Chavez C."/>
            <person name="Dorsett V."/>
            <person name="Dresnek D."/>
            <person name="Farfan D."/>
            <person name="Frise E."/>
            <person name="George R."/>
            <person name="Gonzalez M."/>
            <person name="Guarin H."/>
            <person name="Kronmiller B."/>
            <person name="Li P."/>
            <person name="Liao G."/>
            <person name="Miranda A."/>
            <person name="Mungall C.J."/>
            <person name="Nunoo J."/>
            <person name="Pacleb J."/>
            <person name="Paragas V."/>
            <person name="Park S."/>
            <person name="Patel S."/>
            <person name="Phouanenavong S."/>
            <person name="Wan K."/>
            <person name="Yu C."/>
            <person name="Lewis S.E."/>
            <person name="Rubin G.M."/>
            <person name="Celniker S."/>
        </authorList>
    </citation>
    <scope>NUCLEOTIDE SEQUENCE</scope>
    <source>
        <strain evidence="2">Berkeley</strain>
    </source>
</reference>
<dbReference type="EMBL" id="BT011083">
    <property type="protein sequence ID" value="AAR82749.1"/>
    <property type="molecule type" value="mRNA"/>
</dbReference>